<dbReference type="EMBL" id="QVIG01000001">
    <property type="protein sequence ID" value="RGD58176.1"/>
    <property type="molecule type" value="Genomic_DNA"/>
</dbReference>
<dbReference type="Pfam" id="PF00440">
    <property type="entry name" value="TetR_N"/>
    <property type="match status" value="1"/>
</dbReference>
<dbReference type="GO" id="GO:0000976">
    <property type="term" value="F:transcription cis-regulatory region binding"/>
    <property type="evidence" value="ECO:0007669"/>
    <property type="project" value="TreeGrafter"/>
</dbReference>
<feature type="DNA-binding region" description="H-T-H motif" evidence="4">
    <location>
        <begin position="58"/>
        <end position="77"/>
    </location>
</feature>
<dbReference type="InterPro" id="IPR050109">
    <property type="entry name" value="HTH-type_TetR-like_transc_reg"/>
</dbReference>
<dbReference type="PROSITE" id="PS50977">
    <property type="entry name" value="HTH_TETR_2"/>
    <property type="match status" value="1"/>
</dbReference>
<dbReference type="InterPro" id="IPR036271">
    <property type="entry name" value="Tet_transcr_reg_TetR-rel_C_sf"/>
</dbReference>
<dbReference type="InterPro" id="IPR011075">
    <property type="entry name" value="TetR_C"/>
</dbReference>
<keyword evidence="1" id="KW-0805">Transcription regulation</keyword>
<evidence type="ECO:0000313" key="7">
    <source>
        <dbReference type="EMBL" id="RGD58176.1"/>
    </source>
</evidence>
<accession>A0A372ZQP1</accession>
<keyword evidence="8" id="KW-1185">Reference proteome</keyword>
<dbReference type="PROSITE" id="PS01081">
    <property type="entry name" value="HTH_TETR_1"/>
    <property type="match status" value="1"/>
</dbReference>
<evidence type="ECO:0000256" key="4">
    <source>
        <dbReference type="PROSITE-ProRule" id="PRU00335"/>
    </source>
</evidence>
<feature type="region of interest" description="Disordered" evidence="5">
    <location>
        <begin position="1"/>
        <end position="31"/>
    </location>
</feature>
<dbReference type="AlphaFoldDB" id="A0A372ZQP1"/>
<organism evidence="7 8">
    <name type="scientific">Kitasatospora xanthocidica</name>
    <dbReference type="NCBI Taxonomy" id="83382"/>
    <lineage>
        <taxon>Bacteria</taxon>
        <taxon>Bacillati</taxon>
        <taxon>Actinomycetota</taxon>
        <taxon>Actinomycetes</taxon>
        <taxon>Kitasatosporales</taxon>
        <taxon>Streptomycetaceae</taxon>
        <taxon>Kitasatospora</taxon>
    </lineage>
</organism>
<dbReference type="RefSeq" id="WP_117486827.1">
    <property type="nucleotide sequence ID" value="NZ_QVIG01000001.1"/>
</dbReference>
<dbReference type="InterPro" id="IPR009057">
    <property type="entry name" value="Homeodomain-like_sf"/>
</dbReference>
<protein>
    <submittedName>
        <fullName evidence="7">TetR family transcriptional regulator</fullName>
    </submittedName>
</protein>
<dbReference type="InterPro" id="IPR023772">
    <property type="entry name" value="DNA-bd_HTH_TetR-type_CS"/>
</dbReference>
<evidence type="ECO:0000256" key="2">
    <source>
        <dbReference type="ARBA" id="ARBA00023125"/>
    </source>
</evidence>
<comment type="caution">
    <text evidence="7">The sequence shown here is derived from an EMBL/GenBank/DDBJ whole genome shotgun (WGS) entry which is preliminary data.</text>
</comment>
<dbReference type="Gene3D" id="1.10.10.60">
    <property type="entry name" value="Homeodomain-like"/>
    <property type="match status" value="1"/>
</dbReference>
<dbReference type="Gene3D" id="1.10.357.10">
    <property type="entry name" value="Tetracycline Repressor, domain 2"/>
    <property type="match status" value="1"/>
</dbReference>
<sequence>MPSTPAPRPASDTSAAPDAATPPARRTPGGPVLQDSVTEAIAAAFFEELAAVGYARLSLETVAKRAGAGKAAIYRRWPSKLDMTVALIRAVAVDASEIKDTGTLRGDVLAFLAATADALRHPLPAKIIPDLLAEAVRTPELAQVLLTAVRDPRRSKATDLLERAVDRGELPADLDRELALDLLAGPLYWRLAVVHTATAPDYLDRLTDKLLAAFAA</sequence>
<dbReference type="SUPFAM" id="SSF48498">
    <property type="entry name" value="Tetracyclin repressor-like, C-terminal domain"/>
    <property type="match status" value="1"/>
</dbReference>
<dbReference type="PANTHER" id="PTHR30055">
    <property type="entry name" value="HTH-TYPE TRANSCRIPTIONAL REGULATOR RUTR"/>
    <property type="match status" value="1"/>
</dbReference>
<evidence type="ECO:0000256" key="5">
    <source>
        <dbReference type="SAM" id="MobiDB-lite"/>
    </source>
</evidence>
<keyword evidence="3" id="KW-0804">Transcription</keyword>
<name>A0A372ZQP1_9ACTN</name>
<dbReference type="Pfam" id="PF16859">
    <property type="entry name" value="TetR_C_11"/>
    <property type="match status" value="1"/>
</dbReference>
<feature type="domain" description="HTH tetR-type" evidence="6">
    <location>
        <begin position="35"/>
        <end position="95"/>
    </location>
</feature>
<gene>
    <name evidence="7" type="ORF">DR950_10575</name>
</gene>
<proteinExistence type="predicted"/>
<evidence type="ECO:0000313" key="8">
    <source>
        <dbReference type="Proteomes" id="UP000263377"/>
    </source>
</evidence>
<dbReference type="SUPFAM" id="SSF46689">
    <property type="entry name" value="Homeodomain-like"/>
    <property type="match status" value="1"/>
</dbReference>
<dbReference type="GO" id="GO:0003700">
    <property type="term" value="F:DNA-binding transcription factor activity"/>
    <property type="evidence" value="ECO:0007669"/>
    <property type="project" value="TreeGrafter"/>
</dbReference>
<reference evidence="7 8" key="1">
    <citation type="submission" date="2018-08" db="EMBL/GenBank/DDBJ databases">
        <title>Diversity &amp; Physiological Properties of Lignin-Decomposing Actinobacteria from Soil.</title>
        <authorList>
            <person name="Roh S.G."/>
            <person name="Kim S.B."/>
        </authorList>
    </citation>
    <scope>NUCLEOTIDE SEQUENCE [LARGE SCALE GENOMIC DNA]</scope>
    <source>
        <strain evidence="7 8">MMS17-GH009</strain>
    </source>
</reference>
<keyword evidence="2 4" id="KW-0238">DNA-binding</keyword>
<dbReference type="Proteomes" id="UP000263377">
    <property type="component" value="Unassembled WGS sequence"/>
</dbReference>
<dbReference type="PANTHER" id="PTHR30055:SF148">
    <property type="entry name" value="TETR-FAMILY TRANSCRIPTIONAL REGULATOR"/>
    <property type="match status" value="1"/>
</dbReference>
<evidence type="ECO:0000256" key="3">
    <source>
        <dbReference type="ARBA" id="ARBA00023163"/>
    </source>
</evidence>
<evidence type="ECO:0000259" key="6">
    <source>
        <dbReference type="PROSITE" id="PS50977"/>
    </source>
</evidence>
<feature type="compositionally biased region" description="Low complexity" evidence="5">
    <location>
        <begin position="9"/>
        <end position="28"/>
    </location>
</feature>
<dbReference type="InterPro" id="IPR001647">
    <property type="entry name" value="HTH_TetR"/>
</dbReference>
<evidence type="ECO:0000256" key="1">
    <source>
        <dbReference type="ARBA" id="ARBA00023015"/>
    </source>
</evidence>